<proteinExistence type="predicted"/>
<protein>
    <submittedName>
        <fullName evidence="1">Uncharacterized protein</fullName>
    </submittedName>
</protein>
<sequence length="120" mass="13912">MTDQPRKTLRLNMESPQDRDVQTMAILVRSIEARHCASWMYNHLKILAAPQILYRRNDNLYCDAVVIQHDGKAPREEKLGTFRLAGMTAVKSIARLALFWPHRDLANSRYGSILFVRDDE</sequence>
<organism evidence="1 2">
    <name type="scientific">Sphingobium yanoikuyae</name>
    <name type="common">Sphingomonas yanoikuyae</name>
    <dbReference type="NCBI Taxonomy" id="13690"/>
    <lineage>
        <taxon>Bacteria</taxon>
        <taxon>Pseudomonadati</taxon>
        <taxon>Pseudomonadota</taxon>
        <taxon>Alphaproteobacteria</taxon>
        <taxon>Sphingomonadales</taxon>
        <taxon>Sphingomonadaceae</taxon>
        <taxon>Sphingobium</taxon>
    </lineage>
</organism>
<evidence type="ECO:0000313" key="1">
    <source>
        <dbReference type="EMBL" id="QHD67947.1"/>
    </source>
</evidence>
<dbReference type="RefSeq" id="WP_159366755.1">
    <property type="nucleotide sequence ID" value="NZ_CP047218.1"/>
</dbReference>
<gene>
    <name evidence="1" type="ORF">GS397_13475</name>
</gene>
<evidence type="ECO:0000313" key="2">
    <source>
        <dbReference type="Proteomes" id="UP000464086"/>
    </source>
</evidence>
<accession>A0A6P1GHE5</accession>
<dbReference type="Proteomes" id="UP000464086">
    <property type="component" value="Chromosome"/>
</dbReference>
<dbReference type="EMBL" id="CP047218">
    <property type="protein sequence ID" value="QHD67947.1"/>
    <property type="molecule type" value="Genomic_DNA"/>
</dbReference>
<name>A0A6P1GHE5_SPHYA</name>
<dbReference type="AlphaFoldDB" id="A0A6P1GHE5"/>
<reference evidence="1 2" key="1">
    <citation type="submission" date="2019-12" db="EMBL/GenBank/DDBJ databases">
        <title>Functional and genomic insights into the Sphingobium yanoikuyae YC-JY1, a bacterium efficiently degrading bisphenol A.</title>
        <authorList>
            <person name="Jia Y."/>
            <person name="Li X."/>
            <person name="Wang J."/>
            <person name="Eltoukhy A."/>
            <person name="Lamraoui I."/>
            <person name="Yan Y."/>
        </authorList>
    </citation>
    <scope>NUCLEOTIDE SEQUENCE [LARGE SCALE GENOMIC DNA]</scope>
    <source>
        <strain evidence="1 2">YC-JY1</strain>
    </source>
</reference>